<dbReference type="EMBL" id="ADMH02001932">
    <property type="protein sequence ID" value="ETN60438.1"/>
    <property type="molecule type" value="Genomic_DNA"/>
</dbReference>
<reference evidence="1 3" key="1">
    <citation type="journal article" date="2010" name="BMC Genomics">
        <title>Combination of measures distinguishes pre-miRNAs from other stem-loops in the genome of the newly sequenced Anopheles darlingi.</title>
        <authorList>
            <person name="Mendes N.D."/>
            <person name="Freitas A.T."/>
            <person name="Vasconcelos A.T."/>
            <person name="Sagot M.F."/>
        </authorList>
    </citation>
    <scope>NUCLEOTIDE SEQUENCE</scope>
</reference>
<sequence>MGDISEVEDAVKVSSGHRDRIETQYEMLGAALIGRRKSSVAKGKTLTEEEIKGKSVCGEGGFGDNVRRTDTGSVDRWIDFKFVSPHNPTTPNP</sequence>
<reference evidence="1" key="3">
    <citation type="journal article" date="2013" name="Nucleic Acids Res.">
        <title>The genome of Anopheles darlingi, the main neotropical malaria vector.</title>
        <authorList>
            <person name="Marinotti O."/>
            <person name="Cerqueira G.C."/>
            <person name="de Almeida L.G."/>
            <person name="Ferro M.I."/>
            <person name="Loreto E.L."/>
            <person name="Zaha A."/>
            <person name="Teixeira S.M."/>
            <person name="Wespiser A.R."/>
            <person name="Almeida E Silva A."/>
            <person name="Schlindwein A.D."/>
            <person name="Pacheco A.C."/>
            <person name="Silva A.L."/>
            <person name="Graveley B.R."/>
            <person name="Walenz B.P."/>
            <person name="Lima Bde A."/>
            <person name="Ribeiro C.A."/>
            <person name="Nunes-Silva C.G."/>
            <person name="de Carvalho C.R."/>
            <person name="Soares C.M."/>
            <person name="de Menezes C.B."/>
            <person name="Matiolli C."/>
            <person name="Caffrey D."/>
            <person name="Araujo D.A."/>
            <person name="de Oliveira D.M."/>
            <person name="Golenbock D."/>
            <person name="Grisard E.C."/>
            <person name="Fantinatti-Garboggini F."/>
            <person name="de Carvalho F.M."/>
            <person name="Barcellos F.G."/>
            <person name="Prosdocimi F."/>
            <person name="May G."/>
            <person name="Azevedo Junior G.M."/>
            <person name="Guimaraes G.M."/>
            <person name="Goldman G.H."/>
            <person name="Padilha I.Q."/>
            <person name="Batista Jda S."/>
            <person name="Ferro J.A."/>
            <person name="Ribeiro J.M."/>
            <person name="Fietto J.L."/>
            <person name="Dabbas K.M."/>
            <person name="Cerdeira L."/>
            <person name="Agnez-Lima L.F."/>
            <person name="Brocchi M."/>
            <person name="de Carvalho M.O."/>
            <person name="Teixeira Mde M."/>
            <person name="Diniz Maia Mde M."/>
            <person name="Goldman M.H."/>
            <person name="Cruz Schneider M.P."/>
            <person name="Felipe M.S."/>
            <person name="Hungria M."/>
            <person name="Nicolas M.F."/>
            <person name="Pereira M."/>
            <person name="Montes M.A."/>
            <person name="Cantao M.E."/>
            <person name="Vincentz M."/>
            <person name="Rafael M.S."/>
            <person name="Silverman N."/>
            <person name="Stoco P.H."/>
            <person name="Souza R.C."/>
            <person name="Vicentini R."/>
            <person name="Gazzinelli R.T."/>
            <person name="Neves Rde O."/>
            <person name="Silva R."/>
            <person name="Astolfi-Filho S."/>
            <person name="Maciel T.E."/>
            <person name="Urmenyi T.P."/>
            <person name="Tadei W.P."/>
            <person name="Camargo E.P."/>
            <person name="de Vasconcelos A.T."/>
        </authorList>
    </citation>
    <scope>NUCLEOTIDE SEQUENCE</scope>
</reference>
<dbReference type="EnsemblMetazoa" id="ADAC007932-RA">
    <property type="protein sequence ID" value="ADAC007932-PA"/>
    <property type="gene ID" value="ADAC007932"/>
</dbReference>
<gene>
    <name evidence="1" type="ORF">AND_007932</name>
</gene>
<reference evidence="1" key="2">
    <citation type="submission" date="2010-05" db="EMBL/GenBank/DDBJ databases">
        <authorList>
            <person name="Almeida L.G."/>
            <person name="Nicolas M.F."/>
            <person name="Souza R.C."/>
            <person name="Vasconcelos A.T.R."/>
        </authorList>
    </citation>
    <scope>NUCLEOTIDE SEQUENCE</scope>
</reference>
<evidence type="ECO:0000313" key="3">
    <source>
        <dbReference type="Proteomes" id="UP000000673"/>
    </source>
</evidence>
<dbReference type="HOGENOM" id="CLU_2401454_0_0_1"/>
<proteinExistence type="predicted"/>
<dbReference type="Proteomes" id="UP000000673">
    <property type="component" value="Unassembled WGS sequence"/>
</dbReference>
<name>W5JAL6_ANODA</name>
<dbReference type="VEuPathDB" id="VectorBase:ADAC007932"/>
<reference evidence="2" key="4">
    <citation type="submission" date="2015-06" db="UniProtKB">
        <authorList>
            <consortium name="EnsemblMetazoa"/>
        </authorList>
    </citation>
    <scope>IDENTIFICATION</scope>
</reference>
<dbReference type="AlphaFoldDB" id="W5JAL6"/>
<evidence type="ECO:0000313" key="2">
    <source>
        <dbReference type="EnsemblMetazoa" id="ADAC007932-PA"/>
    </source>
</evidence>
<evidence type="ECO:0000313" key="1">
    <source>
        <dbReference type="EMBL" id="ETN60438.1"/>
    </source>
</evidence>
<protein>
    <submittedName>
        <fullName evidence="1 2">Uncharacterized protein</fullName>
    </submittedName>
</protein>
<organism evidence="1">
    <name type="scientific">Anopheles darlingi</name>
    <name type="common">Mosquito</name>
    <dbReference type="NCBI Taxonomy" id="43151"/>
    <lineage>
        <taxon>Eukaryota</taxon>
        <taxon>Metazoa</taxon>
        <taxon>Ecdysozoa</taxon>
        <taxon>Arthropoda</taxon>
        <taxon>Hexapoda</taxon>
        <taxon>Insecta</taxon>
        <taxon>Pterygota</taxon>
        <taxon>Neoptera</taxon>
        <taxon>Endopterygota</taxon>
        <taxon>Diptera</taxon>
        <taxon>Nematocera</taxon>
        <taxon>Culicoidea</taxon>
        <taxon>Culicidae</taxon>
        <taxon>Anophelinae</taxon>
        <taxon>Anopheles</taxon>
    </lineage>
</organism>
<keyword evidence="3" id="KW-1185">Reference proteome</keyword>
<accession>W5JAL6</accession>